<dbReference type="Pfam" id="PF01095">
    <property type="entry name" value="Pectinesterase"/>
    <property type="match status" value="1"/>
</dbReference>
<dbReference type="InterPro" id="IPR012334">
    <property type="entry name" value="Pectin_lyas_fold"/>
</dbReference>
<evidence type="ECO:0000256" key="4">
    <source>
        <dbReference type="ARBA" id="ARBA00013229"/>
    </source>
</evidence>
<dbReference type="PANTHER" id="PTHR31321:SF127">
    <property type="entry name" value="PECTINESTERASE"/>
    <property type="match status" value="1"/>
</dbReference>
<comment type="subcellular location">
    <subcellularLocation>
        <location evidence="1 11">Secreted</location>
    </subcellularLocation>
</comment>
<evidence type="ECO:0000256" key="9">
    <source>
        <dbReference type="ARBA" id="ARBA00047928"/>
    </source>
</evidence>
<dbReference type="PANTHER" id="PTHR31321">
    <property type="entry name" value="ACYL-COA THIOESTER HYDROLASE YBHC-RELATED"/>
    <property type="match status" value="1"/>
</dbReference>
<reference evidence="13 14" key="3">
    <citation type="journal article" date="2017" name="Mol. Plant Pathol.">
        <title>A gapless genome sequence of the fungus Botrytis cinerea.</title>
        <authorList>
            <person name="Van Kan J.A."/>
            <person name="Stassen J.H."/>
            <person name="Mosbach A."/>
            <person name="Van Der Lee T.A."/>
            <person name="Faino L."/>
            <person name="Farmer A.D."/>
            <person name="Papasotiriou D.G."/>
            <person name="Zhou S."/>
            <person name="Seidl M.F."/>
            <person name="Cottam E."/>
            <person name="Edel D."/>
            <person name="Hahn M."/>
            <person name="Schwartz D.C."/>
            <person name="Dietrich R.A."/>
            <person name="Widdison S."/>
            <person name="Scalliet G."/>
        </authorList>
    </citation>
    <scope>NUCLEOTIDE SEQUENCE [LARGE SCALE GENOMIC DNA]</scope>
    <source>
        <strain evidence="13 14">B05.10</strain>
    </source>
</reference>
<dbReference type="UniPathway" id="UPA00545">
    <property type="reaction ID" value="UER00823"/>
</dbReference>
<evidence type="ECO:0000259" key="12">
    <source>
        <dbReference type="Pfam" id="PF01095"/>
    </source>
</evidence>
<dbReference type="InterPro" id="IPR011050">
    <property type="entry name" value="Pectin_lyase_fold/virulence"/>
</dbReference>
<reference evidence="13 14" key="2">
    <citation type="journal article" date="2012" name="Eukaryot. Cell">
        <title>Genome update of Botrytis cinerea strains B05.10 and T4.</title>
        <authorList>
            <person name="Staats M."/>
            <person name="van Kan J.A."/>
        </authorList>
    </citation>
    <scope>NUCLEOTIDE SEQUENCE [LARGE SCALE GENOMIC DNA]</scope>
    <source>
        <strain evidence="13 14">B05.10</strain>
    </source>
</reference>
<dbReference type="AlphaFoldDB" id="A0A384JQ57"/>
<dbReference type="GeneID" id="5435258"/>
<feature type="chain" id="PRO_5016488002" description="Pectinesterase" evidence="11">
    <location>
        <begin position="21"/>
        <end position="346"/>
    </location>
</feature>
<evidence type="ECO:0000313" key="14">
    <source>
        <dbReference type="Proteomes" id="UP000001798"/>
    </source>
</evidence>
<dbReference type="InterPro" id="IPR033131">
    <property type="entry name" value="Pectinesterase_Asp_AS"/>
</dbReference>
<comment type="pathway">
    <text evidence="2 11">Glycan metabolism; pectin degradation; 2-dehydro-3-deoxy-D-gluconate from pectin: step 1/5.</text>
</comment>
<comment type="catalytic activity">
    <reaction evidence="9 11">
        <text>[(1-&gt;4)-alpha-D-galacturonosyl methyl ester](n) + n H2O = [(1-&gt;4)-alpha-D-galacturonosyl](n) + n methanol + n H(+)</text>
        <dbReference type="Rhea" id="RHEA:22380"/>
        <dbReference type="Rhea" id="RHEA-COMP:14570"/>
        <dbReference type="Rhea" id="RHEA-COMP:14573"/>
        <dbReference type="ChEBI" id="CHEBI:15377"/>
        <dbReference type="ChEBI" id="CHEBI:15378"/>
        <dbReference type="ChEBI" id="CHEBI:17790"/>
        <dbReference type="ChEBI" id="CHEBI:140522"/>
        <dbReference type="ChEBI" id="CHEBI:140523"/>
        <dbReference type="EC" id="3.1.1.11"/>
    </reaction>
</comment>
<proteinExistence type="inferred from homology"/>
<feature type="domain" description="Pectinesterase catalytic" evidence="12">
    <location>
        <begin position="46"/>
        <end position="311"/>
    </location>
</feature>
<dbReference type="EMBL" id="CP009812">
    <property type="protein sequence ID" value="ATZ52640.1"/>
    <property type="molecule type" value="Genomic_DNA"/>
</dbReference>
<keyword evidence="11" id="KW-0961">Cell wall biogenesis/degradation</keyword>
<dbReference type="FunFam" id="2.160.20.10:FF:000014">
    <property type="entry name" value="Pectinesterase"/>
    <property type="match status" value="1"/>
</dbReference>
<keyword evidence="8 11" id="KW-0063">Aspartyl esterase</keyword>
<dbReference type="OrthoDB" id="1546079at2759"/>
<dbReference type="InterPro" id="IPR000070">
    <property type="entry name" value="Pectinesterase_cat"/>
</dbReference>
<accession>A0A384JQ57</accession>
<evidence type="ECO:0000256" key="10">
    <source>
        <dbReference type="PROSITE-ProRule" id="PRU10040"/>
    </source>
</evidence>
<reference evidence="13 14" key="1">
    <citation type="journal article" date="2011" name="PLoS Genet.">
        <title>Genomic analysis of the necrotrophic fungal pathogens Sclerotinia sclerotiorum and Botrytis cinerea.</title>
        <authorList>
            <person name="Amselem J."/>
            <person name="Cuomo C.A."/>
            <person name="van Kan J.A."/>
            <person name="Viaud M."/>
            <person name="Benito E.P."/>
            <person name="Couloux A."/>
            <person name="Coutinho P.M."/>
            <person name="de Vries R.P."/>
            <person name="Dyer P.S."/>
            <person name="Fillinger S."/>
            <person name="Fournier E."/>
            <person name="Gout L."/>
            <person name="Hahn M."/>
            <person name="Kohn L."/>
            <person name="Lapalu N."/>
            <person name="Plummer K.M."/>
            <person name="Pradier J.M."/>
            <person name="Quevillon E."/>
            <person name="Sharon A."/>
            <person name="Simon A."/>
            <person name="ten Have A."/>
            <person name="Tudzynski B."/>
            <person name="Tudzynski P."/>
            <person name="Wincker P."/>
            <person name="Andrew M."/>
            <person name="Anthouard V."/>
            <person name="Beever R.E."/>
            <person name="Beffa R."/>
            <person name="Benoit I."/>
            <person name="Bouzid O."/>
            <person name="Brault B."/>
            <person name="Chen Z."/>
            <person name="Choquer M."/>
            <person name="Collemare J."/>
            <person name="Cotton P."/>
            <person name="Danchin E.G."/>
            <person name="Da Silva C."/>
            <person name="Gautier A."/>
            <person name="Giraud C."/>
            <person name="Giraud T."/>
            <person name="Gonzalez C."/>
            <person name="Grossetete S."/>
            <person name="Guldener U."/>
            <person name="Henrissat B."/>
            <person name="Howlett B.J."/>
            <person name="Kodira C."/>
            <person name="Kretschmer M."/>
            <person name="Lappartient A."/>
            <person name="Leroch M."/>
            <person name="Levis C."/>
            <person name="Mauceli E."/>
            <person name="Neuveglise C."/>
            <person name="Oeser B."/>
            <person name="Pearson M."/>
            <person name="Poulain J."/>
            <person name="Poussereau N."/>
            <person name="Quesneville H."/>
            <person name="Rascle C."/>
            <person name="Schumacher J."/>
            <person name="Segurens B."/>
            <person name="Sexton A."/>
            <person name="Silva E."/>
            <person name="Sirven C."/>
            <person name="Soanes D.M."/>
            <person name="Talbot N.J."/>
            <person name="Templeton M."/>
            <person name="Yandava C."/>
            <person name="Yarden O."/>
            <person name="Zeng Q."/>
            <person name="Rollins J.A."/>
            <person name="Lebrun M.H."/>
            <person name="Dickman M."/>
        </authorList>
    </citation>
    <scope>NUCLEOTIDE SEQUENCE [LARGE SCALE GENOMIC DNA]</scope>
    <source>
        <strain evidence="13 14">B05.10</strain>
    </source>
</reference>
<keyword evidence="7 11" id="KW-0378">Hydrolase</keyword>
<evidence type="ECO:0000256" key="3">
    <source>
        <dbReference type="ARBA" id="ARBA00008891"/>
    </source>
</evidence>
<dbReference type="GO" id="GO:0030599">
    <property type="term" value="F:pectinesterase activity"/>
    <property type="evidence" value="ECO:0007669"/>
    <property type="project" value="UniProtKB-UniRule"/>
</dbReference>
<dbReference type="PHI-base" id="PHI:9526"/>
<keyword evidence="14" id="KW-1185">Reference proteome</keyword>
<dbReference type="SMR" id="A0A384JQ57"/>
<dbReference type="GO" id="GO:0045490">
    <property type="term" value="P:pectin catabolic process"/>
    <property type="evidence" value="ECO:0007669"/>
    <property type="project" value="UniProtKB-UniRule"/>
</dbReference>
<keyword evidence="6 11" id="KW-0732">Signal</keyword>
<evidence type="ECO:0000256" key="8">
    <source>
        <dbReference type="ARBA" id="ARBA00023085"/>
    </source>
</evidence>
<gene>
    <name evidence="13" type="primary">Bcpme1</name>
    <name evidence="13" type="ORF">BCIN_08g02970</name>
</gene>
<organism evidence="13 14">
    <name type="scientific">Botryotinia fuckeliana (strain B05.10)</name>
    <name type="common">Noble rot fungus</name>
    <name type="synonym">Botrytis cinerea</name>
    <dbReference type="NCBI Taxonomy" id="332648"/>
    <lineage>
        <taxon>Eukaryota</taxon>
        <taxon>Fungi</taxon>
        <taxon>Dikarya</taxon>
        <taxon>Ascomycota</taxon>
        <taxon>Pezizomycotina</taxon>
        <taxon>Leotiomycetes</taxon>
        <taxon>Helotiales</taxon>
        <taxon>Sclerotiniaceae</taxon>
        <taxon>Botrytis</taxon>
    </lineage>
</organism>
<dbReference type="GO" id="GO:0042545">
    <property type="term" value="P:cell wall modification"/>
    <property type="evidence" value="ECO:0007669"/>
    <property type="project" value="UniProtKB-UniRule"/>
</dbReference>
<comment type="function">
    <text evidence="11">Involved in maceration and soft-rotting of plant tissue.</text>
</comment>
<name>A0A384JQ57_BOTFB</name>
<dbReference type="Proteomes" id="UP000001798">
    <property type="component" value="Chromosome 8"/>
</dbReference>
<evidence type="ECO:0000256" key="11">
    <source>
        <dbReference type="RuleBase" id="RU000589"/>
    </source>
</evidence>
<keyword evidence="5 11" id="KW-0964">Secreted</keyword>
<dbReference type="KEGG" id="bfu:BCIN_08g02970"/>
<protein>
    <recommendedName>
        <fullName evidence="4 11">Pectinesterase</fullName>
        <ecNumber evidence="4 11">3.1.1.11</ecNumber>
    </recommendedName>
</protein>
<comment type="similarity">
    <text evidence="3">Belongs to the pectinesterase family.</text>
</comment>
<dbReference type="GO" id="GO:0005576">
    <property type="term" value="C:extracellular region"/>
    <property type="evidence" value="ECO:0007669"/>
    <property type="project" value="UniProtKB-SubCell"/>
</dbReference>
<evidence type="ECO:0000256" key="6">
    <source>
        <dbReference type="ARBA" id="ARBA00022729"/>
    </source>
</evidence>
<feature type="signal peptide" evidence="11">
    <location>
        <begin position="1"/>
        <end position="20"/>
    </location>
</feature>
<feature type="active site" evidence="10">
    <location>
        <position position="197"/>
    </location>
</feature>
<sequence length="346" mass="37236">MYSLIPILSFAATLLGAVSAAPLEARAVSRTSAPSGAVIVDATGKTAGSYTTFQKGVNALSTTTTTPQYLFIYPGTYTEQVYVPALNSNLTIQGYTTDASTYAGNQVTLTYNLALKDTTSDDLTATLRQWNKNTKVYNLIIQNTFGHISSNGQNLAISAHTTNQGYYATQFIGYQDTILANTGTQLYAKCLVVGAIDFIFGQTAQAWFENNDIRTIAAGSITASGRADDSNPSWYVINNSNIQNINSSVATGNNYLGRPWRNYARVVFQNSYLGNNIKAAGWSVWSSSTANTDHVVFEEYGNTGPGSNSSGVQRATFSSGISKAIPITTVLGSAYLNEWWVDSSYL</sequence>
<evidence type="ECO:0000256" key="5">
    <source>
        <dbReference type="ARBA" id="ARBA00022525"/>
    </source>
</evidence>
<dbReference type="SUPFAM" id="SSF51126">
    <property type="entry name" value="Pectin lyase-like"/>
    <property type="match status" value="1"/>
</dbReference>
<dbReference type="VEuPathDB" id="FungiDB:Bcin08g02970"/>
<dbReference type="RefSeq" id="XP_024550333.1">
    <property type="nucleotide sequence ID" value="XM_024694543.1"/>
</dbReference>
<dbReference type="Gene3D" id="2.160.20.10">
    <property type="entry name" value="Single-stranded right-handed beta-helix, Pectin lyase-like"/>
    <property type="match status" value="1"/>
</dbReference>
<evidence type="ECO:0000256" key="7">
    <source>
        <dbReference type="ARBA" id="ARBA00022801"/>
    </source>
</evidence>
<dbReference type="EC" id="3.1.1.11" evidence="4 11"/>
<evidence type="ECO:0000313" key="13">
    <source>
        <dbReference type="EMBL" id="ATZ52640.1"/>
    </source>
</evidence>
<dbReference type="PROSITE" id="PS00503">
    <property type="entry name" value="PECTINESTERASE_2"/>
    <property type="match status" value="1"/>
</dbReference>
<evidence type="ECO:0000256" key="1">
    <source>
        <dbReference type="ARBA" id="ARBA00004613"/>
    </source>
</evidence>
<evidence type="ECO:0000256" key="2">
    <source>
        <dbReference type="ARBA" id="ARBA00005184"/>
    </source>
</evidence>